<evidence type="ECO:0000256" key="4">
    <source>
        <dbReference type="ARBA" id="ARBA00022614"/>
    </source>
</evidence>
<dbReference type="SUPFAM" id="SSF52058">
    <property type="entry name" value="L domain-like"/>
    <property type="match status" value="1"/>
</dbReference>
<feature type="transmembrane region" description="Helical" evidence="13">
    <location>
        <begin position="440"/>
        <end position="465"/>
    </location>
</feature>
<dbReference type="SUPFAM" id="SSF81321">
    <property type="entry name" value="Family A G protein-coupled receptor-like"/>
    <property type="match status" value="1"/>
</dbReference>
<dbReference type="FunFam" id="1.20.1070.10:FF:000181">
    <property type="entry name" value="Thyrotropin receptor"/>
    <property type="match status" value="1"/>
</dbReference>
<keyword evidence="6" id="KW-0677">Repeat</keyword>
<evidence type="ECO:0000313" key="15">
    <source>
        <dbReference type="EMBL" id="CAG9813129.1"/>
    </source>
</evidence>
<dbReference type="Gene3D" id="3.80.10.10">
    <property type="entry name" value="Ribonuclease Inhibitor"/>
    <property type="match status" value="1"/>
</dbReference>
<dbReference type="EMBL" id="OU896707">
    <property type="protein sequence ID" value="CAG9813129.1"/>
    <property type="molecule type" value="Genomic_DNA"/>
</dbReference>
<evidence type="ECO:0000313" key="16">
    <source>
        <dbReference type="Proteomes" id="UP001153737"/>
    </source>
</evidence>
<dbReference type="GO" id="GO:0009755">
    <property type="term" value="P:hormone-mediated signaling pathway"/>
    <property type="evidence" value="ECO:0007669"/>
    <property type="project" value="TreeGrafter"/>
</dbReference>
<keyword evidence="11" id="KW-0807">Transducer</keyword>
<protein>
    <recommendedName>
        <fullName evidence="14">G-protein coupled receptors family 1 profile domain-containing protein</fullName>
    </recommendedName>
</protein>
<dbReference type="Gene3D" id="1.20.1070.10">
    <property type="entry name" value="Rhodopsin 7-helix transmembrane proteins"/>
    <property type="match status" value="1"/>
</dbReference>
<comment type="subcellular location">
    <subcellularLocation>
        <location evidence="1">Cell membrane</location>
        <topology evidence="1">Multi-pass membrane protein</topology>
    </subcellularLocation>
</comment>
<evidence type="ECO:0000256" key="13">
    <source>
        <dbReference type="SAM" id="Phobius"/>
    </source>
</evidence>
<dbReference type="InterPro" id="IPR032675">
    <property type="entry name" value="LRR_dom_sf"/>
</dbReference>
<sequence>MRCMVIWSTAVIFSIKAHNFEEDVINYKDRGFSSYRCDLKNEDGTDVHCYGKTLMEIPGNLSRSLRKLTVTDSHIKCITRSSFDPYRKEMRDVTLSNLYSLRVIEDGSFANMSDLRTLYISYSPQIKFLHGLLMGVTSSTFYSLRIVWTRLREIPDLGHLPANNTMFLLDMDHNHIEKIPANTFRLSAQQVTMNFNKITTVEDYAFNGSEIAELYMHSNYNLRNLGENAFNGLSSLRLLDLSSTSIDSLPMKGLQQLETLKIEGTPTMKTIPSIYDLNNLREARLTHSFHCCAFQYPAQHNPKKHAIFEENMKKICKELNQPQGLRSRRSLESGEWKYTTYNHSNSSKKKSDFPIYPNNIHNDMLVPLRGKAIDKEEARFTDDDFSDDEDEGFFHSEAADIDEQQLESHCDEIIFRIPEVECFPEPNALNPCEDIMGLSWLRISVWCVIVLAILGNLAVITVMVFGESEITVARFLICNLAFADFCMGLYLLLIASMDYHSVGAYFNFAYNWQYGMGCKIAGFLTVFSSHLSIYTLTIVTLERWFAITYALHLTKRISIRSAMYILFGGWIYSITVAALPILGVSNYSSTSICLPMETNELIDKAYLYTVIFINGFAFALIVFCYVQIYLSLGYETRRASTKGEMCIAKKMALLIFVDFATVAPIAFFGLTALAGYPLIGVTKSKILLVFFYPLNACANPYLYALMNGQYRRDLYMLVAWCGICKKKAENYRLSDSPMSHHVLKRSSNQHSNGTCTTRSNSNTGASYV</sequence>
<feature type="transmembrane region" description="Helical" evidence="13">
    <location>
        <begin position="562"/>
        <end position="585"/>
    </location>
</feature>
<evidence type="ECO:0000256" key="10">
    <source>
        <dbReference type="ARBA" id="ARBA00023170"/>
    </source>
</evidence>
<dbReference type="PANTHER" id="PTHR24372:SF74">
    <property type="entry name" value="LP13728P"/>
    <property type="match status" value="1"/>
</dbReference>
<dbReference type="AlphaFoldDB" id="A0A9N9X250"/>
<evidence type="ECO:0000256" key="6">
    <source>
        <dbReference type="ARBA" id="ARBA00022737"/>
    </source>
</evidence>
<evidence type="ECO:0000256" key="5">
    <source>
        <dbReference type="ARBA" id="ARBA00022692"/>
    </source>
</evidence>
<keyword evidence="8" id="KW-0297">G-protein coupled receptor</keyword>
<dbReference type="OrthoDB" id="5981530at2759"/>
<dbReference type="InterPro" id="IPR001611">
    <property type="entry name" value="Leu-rich_rpt"/>
</dbReference>
<feature type="domain" description="G-protein coupled receptors family 1 profile" evidence="14">
    <location>
        <begin position="455"/>
        <end position="703"/>
    </location>
</feature>
<dbReference type="Proteomes" id="UP001153737">
    <property type="component" value="Chromosome 1"/>
</dbReference>
<evidence type="ECO:0000259" key="14">
    <source>
        <dbReference type="PROSITE" id="PS50262"/>
    </source>
</evidence>
<dbReference type="InterPro" id="IPR002131">
    <property type="entry name" value="Gphrmn_rcpt_fam"/>
</dbReference>
<reference evidence="15" key="2">
    <citation type="submission" date="2022-10" db="EMBL/GenBank/DDBJ databases">
        <authorList>
            <consortium name="ENA_rothamsted_submissions"/>
            <consortium name="culmorum"/>
            <person name="King R."/>
        </authorList>
    </citation>
    <scope>NUCLEOTIDE SEQUENCE</scope>
</reference>
<comment type="similarity">
    <text evidence="2">Belongs to the G-protein coupled receptor 1 family.</text>
</comment>
<dbReference type="GO" id="GO:0007189">
    <property type="term" value="P:adenylate cyclase-activating G protein-coupled receptor signaling pathway"/>
    <property type="evidence" value="ECO:0007669"/>
    <property type="project" value="TreeGrafter"/>
</dbReference>
<keyword evidence="10" id="KW-0675">Receptor</keyword>
<evidence type="ECO:0000256" key="8">
    <source>
        <dbReference type="ARBA" id="ARBA00023040"/>
    </source>
</evidence>
<feature type="transmembrane region" description="Helical" evidence="13">
    <location>
        <begin position="477"/>
        <end position="500"/>
    </location>
</feature>
<evidence type="ECO:0000256" key="2">
    <source>
        <dbReference type="ARBA" id="ARBA00010663"/>
    </source>
</evidence>
<reference evidence="15" key="1">
    <citation type="submission" date="2022-01" db="EMBL/GenBank/DDBJ databases">
        <authorList>
            <person name="King R."/>
        </authorList>
    </citation>
    <scope>NUCLEOTIDE SEQUENCE</scope>
</reference>
<feature type="region of interest" description="Disordered" evidence="12">
    <location>
        <begin position="743"/>
        <end position="768"/>
    </location>
</feature>
<keyword evidence="16" id="KW-1185">Reference proteome</keyword>
<evidence type="ECO:0000256" key="1">
    <source>
        <dbReference type="ARBA" id="ARBA00004651"/>
    </source>
</evidence>
<evidence type="ECO:0000256" key="12">
    <source>
        <dbReference type="SAM" id="MobiDB-lite"/>
    </source>
</evidence>
<proteinExistence type="inferred from homology"/>
<dbReference type="GO" id="GO:0016500">
    <property type="term" value="F:protein-hormone receptor activity"/>
    <property type="evidence" value="ECO:0007669"/>
    <property type="project" value="InterPro"/>
</dbReference>
<evidence type="ECO:0000256" key="7">
    <source>
        <dbReference type="ARBA" id="ARBA00022989"/>
    </source>
</evidence>
<feature type="transmembrane region" description="Helical" evidence="13">
    <location>
        <begin position="605"/>
        <end position="630"/>
    </location>
</feature>
<gene>
    <name evidence="15" type="ORF">PHAECO_LOCUS312</name>
</gene>
<dbReference type="InterPro" id="IPR000276">
    <property type="entry name" value="GPCR_Rhodpsn"/>
</dbReference>
<accession>A0A9N9X250</accession>
<dbReference type="Pfam" id="PF13855">
    <property type="entry name" value="LRR_8"/>
    <property type="match status" value="1"/>
</dbReference>
<dbReference type="PRINTS" id="PR00373">
    <property type="entry name" value="GLYCHORMONER"/>
</dbReference>
<feature type="transmembrane region" description="Helical" evidence="13">
    <location>
        <begin position="686"/>
        <end position="706"/>
    </location>
</feature>
<feature type="compositionally biased region" description="Polar residues" evidence="12">
    <location>
        <begin position="745"/>
        <end position="768"/>
    </location>
</feature>
<keyword evidence="7 13" id="KW-1133">Transmembrane helix</keyword>
<name>A0A9N9X250_PHACE</name>
<dbReference type="PROSITE" id="PS00237">
    <property type="entry name" value="G_PROTEIN_RECEP_F1_1"/>
    <property type="match status" value="1"/>
</dbReference>
<dbReference type="PRINTS" id="PR00237">
    <property type="entry name" value="GPCRRHODOPSN"/>
</dbReference>
<dbReference type="PROSITE" id="PS50262">
    <property type="entry name" value="G_PROTEIN_RECEP_F1_2"/>
    <property type="match status" value="1"/>
</dbReference>
<keyword evidence="3" id="KW-1003">Cell membrane</keyword>
<dbReference type="CDD" id="cd15136">
    <property type="entry name" value="7tmA_Glyco_hormone_R"/>
    <property type="match status" value="1"/>
</dbReference>
<evidence type="ECO:0000256" key="9">
    <source>
        <dbReference type="ARBA" id="ARBA00023136"/>
    </source>
</evidence>
<dbReference type="InterPro" id="IPR017452">
    <property type="entry name" value="GPCR_Rhodpsn_7TM"/>
</dbReference>
<dbReference type="PANTHER" id="PTHR24372">
    <property type="entry name" value="GLYCOPROTEIN HORMONE RECEPTOR"/>
    <property type="match status" value="1"/>
</dbReference>
<feature type="transmembrane region" description="Helical" evidence="13">
    <location>
        <begin position="520"/>
        <end position="541"/>
    </location>
</feature>
<keyword evidence="9 13" id="KW-0472">Membrane</keyword>
<organism evidence="15 16">
    <name type="scientific">Phaedon cochleariae</name>
    <name type="common">Mustard beetle</name>
    <dbReference type="NCBI Taxonomy" id="80249"/>
    <lineage>
        <taxon>Eukaryota</taxon>
        <taxon>Metazoa</taxon>
        <taxon>Ecdysozoa</taxon>
        <taxon>Arthropoda</taxon>
        <taxon>Hexapoda</taxon>
        <taxon>Insecta</taxon>
        <taxon>Pterygota</taxon>
        <taxon>Neoptera</taxon>
        <taxon>Endopterygota</taxon>
        <taxon>Coleoptera</taxon>
        <taxon>Polyphaga</taxon>
        <taxon>Cucujiformia</taxon>
        <taxon>Chrysomeloidea</taxon>
        <taxon>Chrysomelidae</taxon>
        <taxon>Chrysomelinae</taxon>
        <taxon>Chrysomelini</taxon>
        <taxon>Phaedon</taxon>
    </lineage>
</organism>
<keyword evidence="5 13" id="KW-0812">Transmembrane</keyword>
<dbReference type="GO" id="GO:0008528">
    <property type="term" value="F:G protein-coupled peptide receptor activity"/>
    <property type="evidence" value="ECO:0007669"/>
    <property type="project" value="TreeGrafter"/>
</dbReference>
<keyword evidence="4" id="KW-0433">Leucine-rich repeat</keyword>
<dbReference type="Pfam" id="PF00001">
    <property type="entry name" value="7tm_1"/>
    <property type="match status" value="1"/>
</dbReference>
<dbReference type="GO" id="GO:0005886">
    <property type="term" value="C:plasma membrane"/>
    <property type="evidence" value="ECO:0007669"/>
    <property type="project" value="UniProtKB-SubCell"/>
</dbReference>
<evidence type="ECO:0000256" key="11">
    <source>
        <dbReference type="ARBA" id="ARBA00023224"/>
    </source>
</evidence>
<feature type="transmembrane region" description="Helical" evidence="13">
    <location>
        <begin position="651"/>
        <end position="674"/>
    </location>
</feature>
<evidence type="ECO:0000256" key="3">
    <source>
        <dbReference type="ARBA" id="ARBA00022475"/>
    </source>
</evidence>